<feature type="region of interest" description="Disordered" evidence="1">
    <location>
        <begin position="252"/>
        <end position="290"/>
    </location>
</feature>
<gene>
    <name evidence="2" type="ORF">BO94DRAFT_471670</name>
</gene>
<evidence type="ECO:0000313" key="3">
    <source>
        <dbReference type="Proteomes" id="UP000246702"/>
    </source>
</evidence>
<feature type="region of interest" description="Disordered" evidence="1">
    <location>
        <begin position="170"/>
        <end position="228"/>
    </location>
</feature>
<evidence type="ECO:0000313" key="2">
    <source>
        <dbReference type="EMBL" id="PWY79493.1"/>
    </source>
</evidence>
<feature type="region of interest" description="Disordered" evidence="1">
    <location>
        <begin position="419"/>
        <end position="448"/>
    </location>
</feature>
<dbReference type="RefSeq" id="XP_025465065.1">
    <property type="nucleotide sequence ID" value="XM_025608393.1"/>
</dbReference>
<comment type="caution">
    <text evidence="2">The sequence shown here is derived from an EMBL/GenBank/DDBJ whole genome shotgun (WGS) entry which is preliminary data.</text>
</comment>
<organism evidence="2 3">
    <name type="scientific">Aspergillus sclerotioniger CBS 115572</name>
    <dbReference type="NCBI Taxonomy" id="1450535"/>
    <lineage>
        <taxon>Eukaryota</taxon>
        <taxon>Fungi</taxon>
        <taxon>Dikarya</taxon>
        <taxon>Ascomycota</taxon>
        <taxon>Pezizomycotina</taxon>
        <taxon>Eurotiomycetes</taxon>
        <taxon>Eurotiomycetidae</taxon>
        <taxon>Eurotiales</taxon>
        <taxon>Aspergillaceae</taxon>
        <taxon>Aspergillus</taxon>
        <taxon>Aspergillus subgen. Circumdati</taxon>
    </lineage>
</organism>
<evidence type="ECO:0000256" key="1">
    <source>
        <dbReference type="SAM" id="MobiDB-lite"/>
    </source>
</evidence>
<dbReference type="EMBL" id="MSFK01000023">
    <property type="protein sequence ID" value="PWY79493.1"/>
    <property type="molecule type" value="Genomic_DNA"/>
</dbReference>
<name>A0A317VYZ7_9EURO</name>
<feature type="region of interest" description="Disordered" evidence="1">
    <location>
        <begin position="305"/>
        <end position="326"/>
    </location>
</feature>
<dbReference type="Proteomes" id="UP000246702">
    <property type="component" value="Unassembled WGS sequence"/>
</dbReference>
<dbReference type="GeneID" id="37110536"/>
<protein>
    <submittedName>
        <fullName evidence="2">Uncharacterized protein</fullName>
    </submittedName>
</protein>
<sequence length="724" mass="79591">DMIGSMIGNNGRCGFQLDSSNPIPILVPPADMHVNNLNAALAQVTIALEEVLSQRGTERLYEMKDLLKVNYNRHIAMIQHQIDTAEHSPHSPVSSVSHDSMLNRVRYICYLCSPEERKIYQARSIFRRHQLYLLKTILPPPDVCGLCPKTVSCWDEYFKCVSEHCRIGNNSTSTSASQSRRGSDDRGGGDNGGNGYNGHHFPGNGSGANGPQLFFPSGNSGASSSHAGQNYGFQGNDFSNCANIAEHVDNKTTLSESSGGTEAGLDSDSRPGSSTSDVSHETVSKGPSSLVSQNLSLMRRIHPTQHGRCDSIQRGNDCPPSNSYGPVSRRLSDDARHCIPRSNSPFDTPPRPDPHHVANGSWCRSCGHLLDDCNKCHPKKGTVLKCHMCADIACKTHDFRECGQSRNCEQIFDGNNLSMSDRSVSDDTRSLSPTDQPGGLPGHDDDIADAVHGEHFHSSTTTSKMNSQKSGILQSHMHKASSIDSLGSLCPAQVTAHDNGHGDLLGTKKMAQACSMQSLMKLQHELYSVLPLCVLTVVEDFLNHMQICWLIYEAFIFHSAVLSRQVGQRGLTLKTEPAINRRFPCYPSGNLRHSTPARRISRKRHAQLRAKLHVVFELIKLHAAATRKKSRMGPLMDALEPEHPESRDFNAKLQVSDSSAQGPQYLQVMFIRGTEAVGDVLSNLITDVVFATEEELELIKPVSAYISTFFRDRSMWSVGESLIQ</sequence>
<accession>A0A317VYZ7</accession>
<proteinExistence type="predicted"/>
<feature type="compositionally biased region" description="Low complexity" evidence="1">
    <location>
        <begin position="217"/>
        <end position="228"/>
    </location>
</feature>
<dbReference type="OrthoDB" id="4501248at2759"/>
<keyword evidence="3" id="KW-1185">Reference proteome</keyword>
<feature type="non-terminal residue" evidence="2">
    <location>
        <position position="1"/>
    </location>
</feature>
<dbReference type="AlphaFoldDB" id="A0A317VYZ7"/>
<reference evidence="2 3" key="1">
    <citation type="submission" date="2016-12" db="EMBL/GenBank/DDBJ databases">
        <title>The genomes of Aspergillus section Nigri reveals drivers in fungal speciation.</title>
        <authorList>
            <consortium name="DOE Joint Genome Institute"/>
            <person name="Vesth T.C."/>
            <person name="Nybo J."/>
            <person name="Theobald S."/>
            <person name="Brandl J."/>
            <person name="Frisvad J.C."/>
            <person name="Nielsen K.F."/>
            <person name="Lyhne E.K."/>
            <person name="Kogle M.E."/>
            <person name="Kuo A."/>
            <person name="Riley R."/>
            <person name="Clum A."/>
            <person name="Nolan M."/>
            <person name="Lipzen A."/>
            <person name="Salamov A."/>
            <person name="Henrissat B."/>
            <person name="Wiebenga A."/>
            <person name="De Vries R.P."/>
            <person name="Grigoriev I.V."/>
            <person name="Mortensen U.H."/>
            <person name="Andersen M.R."/>
            <person name="Baker S.E."/>
        </authorList>
    </citation>
    <scope>NUCLEOTIDE SEQUENCE [LARGE SCALE GENOMIC DNA]</scope>
    <source>
        <strain evidence="2 3">CBS 115572</strain>
    </source>
</reference>